<keyword evidence="4" id="KW-0804">Transcription</keyword>
<dbReference type="GO" id="GO:0016987">
    <property type="term" value="F:sigma factor activity"/>
    <property type="evidence" value="ECO:0007669"/>
    <property type="project" value="UniProtKB-KW"/>
</dbReference>
<dbReference type="InterPro" id="IPR014284">
    <property type="entry name" value="RNA_pol_sigma-70_dom"/>
</dbReference>
<evidence type="ECO:0000256" key="4">
    <source>
        <dbReference type="ARBA" id="ARBA00023163"/>
    </source>
</evidence>
<evidence type="ECO:0000256" key="2">
    <source>
        <dbReference type="ARBA" id="ARBA00023015"/>
    </source>
</evidence>
<dbReference type="InterPro" id="IPR007627">
    <property type="entry name" value="RNA_pol_sigma70_r2"/>
</dbReference>
<dbReference type="Pfam" id="PF08281">
    <property type="entry name" value="Sigma70_r4_2"/>
    <property type="match status" value="1"/>
</dbReference>
<accession>A0A644WF02</accession>
<keyword evidence="3" id="KW-0731">Sigma factor</keyword>
<dbReference type="NCBIfam" id="TIGR02985">
    <property type="entry name" value="Sig70_bacteroi1"/>
    <property type="match status" value="1"/>
</dbReference>
<comment type="similarity">
    <text evidence="1">Belongs to the sigma-70 factor family. ECF subfamily.</text>
</comment>
<feature type="domain" description="RNA polymerase sigma-70 region 2" evidence="5">
    <location>
        <begin position="22"/>
        <end position="88"/>
    </location>
</feature>
<dbReference type="Gene3D" id="1.10.1740.10">
    <property type="match status" value="1"/>
</dbReference>
<dbReference type="PANTHER" id="PTHR43133:SF46">
    <property type="entry name" value="RNA POLYMERASE SIGMA-70 FACTOR ECF SUBFAMILY"/>
    <property type="match status" value="1"/>
</dbReference>
<sequence>MINDLFIVIRVKEGDIKSFESLFRSYYLPLLYYSTGITGREEISEEIIQEFFYNLWKNRQELKITKSIKSYLFNSIRNRSIDYCRKRKYEESPSENLEILGRISEEPSPVELMEAEELNSIIKTELKKMPARRRDIFLMSRLGNKKYEEIASALSLSVKTVEAEMGKALKLLKKETGYTR</sequence>
<evidence type="ECO:0000313" key="7">
    <source>
        <dbReference type="EMBL" id="MPM02410.1"/>
    </source>
</evidence>
<proteinExistence type="inferred from homology"/>
<dbReference type="InterPro" id="IPR013324">
    <property type="entry name" value="RNA_pol_sigma_r3/r4-like"/>
</dbReference>
<dbReference type="InterPro" id="IPR039425">
    <property type="entry name" value="RNA_pol_sigma-70-like"/>
</dbReference>
<dbReference type="GO" id="GO:0006352">
    <property type="term" value="P:DNA-templated transcription initiation"/>
    <property type="evidence" value="ECO:0007669"/>
    <property type="project" value="InterPro"/>
</dbReference>
<dbReference type="SUPFAM" id="SSF88659">
    <property type="entry name" value="Sigma3 and sigma4 domains of RNA polymerase sigma factors"/>
    <property type="match status" value="1"/>
</dbReference>
<evidence type="ECO:0000256" key="1">
    <source>
        <dbReference type="ARBA" id="ARBA00010641"/>
    </source>
</evidence>
<dbReference type="Pfam" id="PF04542">
    <property type="entry name" value="Sigma70_r2"/>
    <property type="match status" value="1"/>
</dbReference>
<dbReference type="InterPro" id="IPR036388">
    <property type="entry name" value="WH-like_DNA-bd_sf"/>
</dbReference>
<comment type="caution">
    <text evidence="7">The sequence shown here is derived from an EMBL/GenBank/DDBJ whole genome shotgun (WGS) entry which is preliminary data.</text>
</comment>
<name>A0A644WF02_9ZZZZ</name>
<dbReference type="InterPro" id="IPR013325">
    <property type="entry name" value="RNA_pol_sigma_r2"/>
</dbReference>
<dbReference type="AlphaFoldDB" id="A0A644WF02"/>
<dbReference type="PANTHER" id="PTHR43133">
    <property type="entry name" value="RNA POLYMERASE ECF-TYPE SIGMA FACTO"/>
    <property type="match status" value="1"/>
</dbReference>
<keyword evidence="2" id="KW-0805">Transcription regulation</keyword>
<dbReference type="SUPFAM" id="SSF88946">
    <property type="entry name" value="Sigma2 domain of RNA polymerase sigma factors"/>
    <property type="match status" value="1"/>
</dbReference>
<evidence type="ECO:0000256" key="3">
    <source>
        <dbReference type="ARBA" id="ARBA00023082"/>
    </source>
</evidence>
<dbReference type="EMBL" id="VSSQ01000866">
    <property type="protein sequence ID" value="MPM02410.1"/>
    <property type="molecule type" value="Genomic_DNA"/>
</dbReference>
<dbReference type="InterPro" id="IPR014327">
    <property type="entry name" value="RNA_pol_sigma70_bacteroid"/>
</dbReference>
<protein>
    <recommendedName>
        <fullName evidence="8">ECF RNA polymerase sigma factor SigW</fullName>
    </recommendedName>
</protein>
<dbReference type="NCBIfam" id="TIGR02937">
    <property type="entry name" value="sigma70-ECF"/>
    <property type="match status" value="1"/>
</dbReference>
<gene>
    <name evidence="7" type="ORF">SDC9_48659</name>
</gene>
<dbReference type="InterPro" id="IPR013249">
    <property type="entry name" value="RNA_pol_sigma70_r4_t2"/>
</dbReference>
<evidence type="ECO:0000259" key="5">
    <source>
        <dbReference type="Pfam" id="PF04542"/>
    </source>
</evidence>
<organism evidence="7">
    <name type="scientific">bioreactor metagenome</name>
    <dbReference type="NCBI Taxonomy" id="1076179"/>
    <lineage>
        <taxon>unclassified sequences</taxon>
        <taxon>metagenomes</taxon>
        <taxon>ecological metagenomes</taxon>
    </lineage>
</organism>
<evidence type="ECO:0000259" key="6">
    <source>
        <dbReference type="Pfam" id="PF08281"/>
    </source>
</evidence>
<dbReference type="Gene3D" id="1.10.10.10">
    <property type="entry name" value="Winged helix-like DNA-binding domain superfamily/Winged helix DNA-binding domain"/>
    <property type="match status" value="1"/>
</dbReference>
<reference evidence="7" key="1">
    <citation type="submission" date="2019-08" db="EMBL/GenBank/DDBJ databases">
        <authorList>
            <person name="Kucharzyk K."/>
            <person name="Murdoch R.W."/>
            <person name="Higgins S."/>
            <person name="Loffler F."/>
        </authorList>
    </citation>
    <scope>NUCLEOTIDE SEQUENCE</scope>
</reference>
<dbReference type="GO" id="GO:0003677">
    <property type="term" value="F:DNA binding"/>
    <property type="evidence" value="ECO:0007669"/>
    <property type="project" value="InterPro"/>
</dbReference>
<evidence type="ECO:0008006" key="8">
    <source>
        <dbReference type="Google" id="ProtNLM"/>
    </source>
</evidence>
<feature type="domain" description="RNA polymerase sigma factor 70 region 4 type 2" evidence="6">
    <location>
        <begin position="122"/>
        <end position="172"/>
    </location>
</feature>